<evidence type="ECO:0000313" key="7">
    <source>
        <dbReference type="Proteomes" id="UP000694941"/>
    </source>
</evidence>
<dbReference type="Gene3D" id="2.30.30.40">
    <property type="entry name" value="SH3 Domains"/>
    <property type="match status" value="3"/>
</dbReference>
<evidence type="ECO:0000259" key="6">
    <source>
        <dbReference type="PROSITE" id="PS50002"/>
    </source>
</evidence>
<dbReference type="InterPro" id="IPR036028">
    <property type="entry name" value="SH3-like_dom_sf"/>
</dbReference>
<evidence type="ECO:0000256" key="1">
    <source>
        <dbReference type="ARBA" id="ARBA00022443"/>
    </source>
</evidence>
<feature type="domain" description="SH3" evidence="6">
    <location>
        <begin position="10"/>
        <end position="69"/>
    </location>
</feature>
<dbReference type="InterPro" id="IPR001452">
    <property type="entry name" value="SH3_domain"/>
</dbReference>
<gene>
    <name evidence="8" type="primary">LOC106466284</name>
</gene>
<sequence>MSNPKMGKSGEDVYVIAKYDYQAQASQELDIRKSERLLLLDDSKHWWKVSNSKNQSGFVPSNFVKREKPSIFDSFRRKVKKLNESKMSPAAVPIINSDIDISTSTPNNTFLKNKAMVTTTALAKYNYTAQQSDEISLVKGTRVVVMEKSSDGWWKGEYDGNIGWFPSNYVLEEHDDLNDISHNYTPTSSTTGTLKDSECLDVVLALYSYSAQNEEELSFHKGDHLEVIDRPANDPGWWKARNQTGEAGLVPKNYVKVITLRQGSETLESKGFSSSLGTAIGGSAVVDIDLSGIQTEISNMDVTSSEGSPIVPAKNRGSLPVPVLRQDLLAKPWYVGNVTRSQCDNMLNEYGQDGDFLVRESETNIGDFSVSLKAPNRNKHFRVHVEEGIYCIGQRTFMSLDDLVEHYKRAPIYTSPHGDKLYLVKPLEKP</sequence>
<keyword evidence="7" id="KW-1185">Reference proteome</keyword>
<dbReference type="CDD" id="cd11765">
    <property type="entry name" value="SH3_Nck_1"/>
    <property type="match status" value="1"/>
</dbReference>
<evidence type="ECO:0000313" key="8">
    <source>
        <dbReference type="RefSeq" id="XP_013782009.1"/>
    </source>
</evidence>
<keyword evidence="1 4" id="KW-0728">SH3 domain</keyword>
<dbReference type="InterPro" id="IPR036860">
    <property type="entry name" value="SH2_dom_sf"/>
</dbReference>
<feature type="domain" description="SH2" evidence="5">
    <location>
        <begin position="333"/>
        <end position="427"/>
    </location>
</feature>
<dbReference type="SUPFAM" id="SSF55550">
    <property type="entry name" value="SH2 domain"/>
    <property type="match status" value="1"/>
</dbReference>
<dbReference type="InterPro" id="IPR017304">
    <property type="entry name" value="NCK"/>
</dbReference>
<dbReference type="RefSeq" id="XP_013782009.1">
    <property type="nucleotide sequence ID" value="XM_013926555.2"/>
</dbReference>
<dbReference type="PANTHER" id="PTHR19969:SF14">
    <property type="entry name" value="DREADLOCKS, ISOFORM B"/>
    <property type="match status" value="1"/>
</dbReference>
<reference evidence="8" key="1">
    <citation type="submission" date="2025-08" db="UniProtKB">
        <authorList>
            <consortium name="RefSeq"/>
        </authorList>
    </citation>
    <scope>IDENTIFICATION</scope>
    <source>
        <tissue evidence="8">Muscle</tissue>
    </source>
</reference>
<dbReference type="SMART" id="SM00252">
    <property type="entry name" value="SH2"/>
    <property type="match status" value="1"/>
</dbReference>
<keyword evidence="2 3" id="KW-0727">SH2 domain</keyword>
<dbReference type="Proteomes" id="UP000694941">
    <property type="component" value="Unplaced"/>
</dbReference>
<evidence type="ECO:0000256" key="3">
    <source>
        <dbReference type="PROSITE-ProRule" id="PRU00191"/>
    </source>
</evidence>
<evidence type="ECO:0000259" key="5">
    <source>
        <dbReference type="PROSITE" id="PS50001"/>
    </source>
</evidence>
<feature type="domain" description="SH3" evidence="6">
    <location>
        <begin position="116"/>
        <end position="175"/>
    </location>
</feature>
<name>A0ABM1BHC0_LIMPO</name>
<dbReference type="PROSITE" id="PS50002">
    <property type="entry name" value="SH3"/>
    <property type="match status" value="3"/>
</dbReference>
<dbReference type="Pfam" id="PF14604">
    <property type="entry name" value="SH3_9"/>
    <property type="match status" value="1"/>
</dbReference>
<dbReference type="PIRSF" id="PIRSF037874">
    <property type="entry name" value="Cytoplasmic_NCK"/>
    <property type="match status" value="1"/>
</dbReference>
<dbReference type="PROSITE" id="PS50001">
    <property type="entry name" value="SH2"/>
    <property type="match status" value="1"/>
</dbReference>
<evidence type="ECO:0000256" key="2">
    <source>
        <dbReference type="ARBA" id="ARBA00022999"/>
    </source>
</evidence>
<evidence type="ECO:0000256" key="4">
    <source>
        <dbReference type="PROSITE-ProRule" id="PRU00192"/>
    </source>
</evidence>
<dbReference type="GeneID" id="106466284"/>
<dbReference type="PANTHER" id="PTHR19969">
    <property type="entry name" value="SH2-SH3 ADAPTOR PROTEIN-RELATED"/>
    <property type="match status" value="1"/>
</dbReference>
<feature type="domain" description="SH3" evidence="6">
    <location>
        <begin position="198"/>
        <end position="260"/>
    </location>
</feature>
<dbReference type="InterPro" id="IPR000980">
    <property type="entry name" value="SH2"/>
</dbReference>
<proteinExistence type="predicted"/>
<dbReference type="CDD" id="cd11766">
    <property type="entry name" value="SH3_Nck_2"/>
    <property type="match status" value="1"/>
</dbReference>
<dbReference type="InterPro" id="IPR051184">
    <property type="entry name" value="Tyrosine-phos_adapter"/>
</dbReference>
<dbReference type="SUPFAM" id="SSF50044">
    <property type="entry name" value="SH3-domain"/>
    <property type="match status" value="3"/>
</dbReference>
<dbReference type="PRINTS" id="PR00401">
    <property type="entry name" value="SH2DOMAIN"/>
</dbReference>
<accession>A0ABM1BHC0</accession>
<dbReference type="PRINTS" id="PR00452">
    <property type="entry name" value="SH3DOMAIN"/>
</dbReference>
<dbReference type="SMART" id="SM00326">
    <property type="entry name" value="SH3"/>
    <property type="match status" value="3"/>
</dbReference>
<protein>
    <submittedName>
        <fullName evidence="8">Cytoplasmic protein NCK1-like</fullName>
    </submittedName>
</protein>
<dbReference type="PRINTS" id="PR00499">
    <property type="entry name" value="P67PHOX"/>
</dbReference>
<dbReference type="Pfam" id="PF00018">
    <property type="entry name" value="SH3_1"/>
    <property type="match status" value="2"/>
</dbReference>
<dbReference type="Gene3D" id="3.30.505.10">
    <property type="entry name" value="SH2 domain"/>
    <property type="match status" value="1"/>
</dbReference>
<organism evidence="7 8">
    <name type="scientific">Limulus polyphemus</name>
    <name type="common">Atlantic horseshoe crab</name>
    <dbReference type="NCBI Taxonomy" id="6850"/>
    <lineage>
        <taxon>Eukaryota</taxon>
        <taxon>Metazoa</taxon>
        <taxon>Ecdysozoa</taxon>
        <taxon>Arthropoda</taxon>
        <taxon>Chelicerata</taxon>
        <taxon>Merostomata</taxon>
        <taxon>Xiphosura</taxon>
        <taxon>Limulidae</taxon>
        <taxon>Limulus</taxon>
    </lineage>
</organism>
<dbReference type="Pfam" id="PF00017">
    <property type="entry name" value="SH2"/>
    <property type="match status" value="1"/>
</dbReference>
<dbReference type="CDD" id="cd11767">
    <property type="entry name" value="SH3_Nck_3"/>
    <property type="match status" value="1"/>
</dbReference>